<dbReference type="RefSeq" id="WP_230730061.1">
    <property type="nucleotide sequence ID" value="NZ_JAJNDB010000001.1"/>
</dbReference>
<dbReference type="Gene3D" id="3.40.50.2000">
    <property type="entry name" value="Glycogen Phosphorylase B"/>
    <property type="match status" value="2"/>
</dbReference>
<evidence type="ECO:0000313" key="3">
    <source>
        <dbReference type="EMBL" id="MCD2192384.1"/>
    </source>
</evidence>
<dbReference type="CDD" id="cd03801">
    <property type="entry name" value="GT4_PimA-like"/>
    <property type="match status" value="1"/>
</dbReference>
<name>A0ABS8P5R8_9PSEU</name>
<gene>
    <name evidence="3" type="ORF">LQ327_03095</name>
</gene>
<evidence type="ECO:0000313" key="4">
    <source>
        <dbReference type="Proteomes" id="UP001199469"/>
    </source>
</evidence>
<dbReference type="Gene3D" id="3.90.550.10">
    <property type="entry name" value="Spore Coat Polysaccharide Biosynthesis Protein SpsA, Chain A"/>
    <property type="match status" value="1"/>
</dbReference>
<dbReference type="GO" id="GO:0016757">
    <property type="term" value="F:glycosyltransferase activity"/>
    <property type="evidence" value="ECO:0007669"/>
    <property type="project" value="UniProtKB-KW"/>
</dbReference>
<dbReference type="SUPFAM" id="SSF53756">
    <property type="entry name" value="UDP-Glycosyltransferase/glycogen phosphorylase"/>
    <property type="match status" value="1"/>
</dbReference>
<evidence type="ECO:0000256" key="1">
    <source>
        <dbReference type="ARBA" id="ARBA00022679"/>
    </source>
</evidence>
<proteinExistence type="predicted"/>
<dbReference type="SUPFAM" id="SSF53448">
    <property type="entry name" value="Nucleotide-diphospho-sugar transferases"/>
    <property type="match status" value="1"/>
</dbReference>
<dbReference type="InterPro" id="IPR029044">
    <property type="entry name" value="Nucleotide-diphossugar_trans"/>
</dbReference>
<comment type="caution">
    <text evidence="3">The sequence shown here is derived from an EMBL/GenBank/DDBJ whole genome shotgun (WGS) entry which is preliminary data.</text>
</comment>
<reference evidence="3 4" key="1">
    <citation type="submission" date="2021-11" db="EMBL/GenBank/DDBJ databases">
        <title>Draft genome sequence of Actinomycetospora sp. SF1 isolated from the rhizosphere soil.</title>
        <authorList>
            <person name="Duangmal K."/>
            <person name="Chantavorakit T."/>
        </authorList>
    </citation>
    <scope>NUCLEOTIDE SEQUENCE [LARGE SCALE GENOMIC DNA]</scope>
    <source>
        <strain evidence="3 4">TBRC 5722</strain>
    </source>
</reference>
<keyword evidence="1 3" id="KW-0808">Transferase</keyword>
<dbReference type="Pfam" id="PF00534">
    <property type="entry name" value="Glycos_transf_1"/>
    <property type="match status" value="1"/>
</dbReference>
<protein>
    <submittedName>
        <fullName evidence="3">Glycosyltransferase</fullName>
        <ecNumber evidence="3">2.4.-.-</ecNumber>
    </submittedName>
</protein>
<dbReference type="Proteomes" id="UP001199469">
    <property type="component" value="Unassembled WGS sequence"/>
</dbReference>
<dbReference type="PANTHER" id="PTHR12526">
    <property type="entry name" value="GLYCOSYLTRANSFERASE"/>
    <property type="match status" value="1"/>
</dbReference>
<dbReference type="PANTHER" id="PTHR12526:SF636">
    <property type="entry name" value="BLL3647 PROTEIN"/>
    <property type="match status" value="1"/>
</dbReference>
<dbReference type="EC" id="2.4.-.-" evidence="3"/>
<sequence length="672" mass="72723">MSGRELAVLIVSYRRADLLDRALRSVEKHLPDARVHVWDNASSGSAEVRELATGWPEITWTFSGTNVGYIAAMNRLAAQVPDADMLHLNPDAELIGPLTAARDALAGPRVAAVSPTVLDPDGREEPWDVAHREQSVVRSLLNAAGYARRLRDHPRLGGLSDLYPAAPREVDGYMAGCCLLVSRDAWNAMGPFDERFFVYGEDATWQPAARRAGWRLLLVDDDGPQVTHTAAGTQTDDPMASLRGADLLRASQVMSLGNAGNRGAGTMFSLGTATLERVQRSKRTVRRRRLEAVRDRAAGRPGVLVTTNDLDLGGAERQRVLLANALVARGHPVTMVCLQGLGLYTAELDPRVRLALQPWWQPVVDVAGDEAVVVGGVTNTEVGFARTWRALGRAGRVLRGGEQRRWWMPATHDPAELDRPTYSEALASSLRSADGLLVLSAQHHTDLTAHQRLTDLVMAAPNGIPAAEPLPFRAADPTTPVRFAMLTRLVEYKNPLLLIEALDTLGRDDWTLDIFGDGPDRERLEAATPVRLRDQVRWRGQVAGPDAAFAETDVLCVPSGFEAFPLVMVEAMTRAVPVMASASGTVPEMLDDGSAGVVVSPTSREAWSEALRGVLDDRAGLAALGEAGRVRALGHYTDAAMADAYQQAFTRLVGHTFPGAPDEPVREIGGVR</sequence>
<organism evidence="3 4">
    <name type="scientific">Actinomycetospora endophytica</name>
    <dbReference type="NCBI Taxonomy" id="2291215"/>
    <lineage>
        <taxon>Bacteria</taxon>
        <taxon>Bacillati</taxon>
        <taxon>Actinomycetota</taxon>
        <taxon>Actinomycetes</taxon>
        <taxon>Pseudonocardiales</taxon>
        <taxon>Pseudonocardiaceae</taxon>
        <taxon>Actinomycetospora</taxon>
    </lineage>
</organism>
<dbReference type="EMBL" id="JAJNDB010000001">
    <property type="protein sequence ID" value="MCD2192384.1"/>
    <property type="molecule type" value="Genomic_DNA"/>
</dbReference>
<keyword evidence="4" id="KW-1185">Reference proteome</keyword>
<dbReference type="InterPro" id="IPR001296">
    <property type="entry name" value="Glyco_trans_1"/>
</dbReference>
<accession>A0ABS8P5R8</accession>
<evidence type="ECO:0000259" key="2">
    <source>
        <dbReference type="Pfam" id="PF00534"/>
    </source>
</evidence>
<keyword evidence="3" id="KW-0328">Glycosyltransferase</keyword>
<feature type="domain" description="Glycosyl transferase family 1" evidence="2">
    <location>
        <begin position="476"/>
        <end position="629"/>
    </location>
</feature>